<feature type="transmembrane region" description="Helical" evidence="1">
    <location>
        <begin position="47"/>
        <end position="66"/>
    </location>
</feature>
<dbReference type="RefSeq" id="WP_151139867.1">
    <property type="nucleotide sequence ID" value="NZ_VZUS01000005.1"/>
</dbReference>
<feature type="transmembrane region" description="Helical" evidence="1">
    <location>
        <begin position="230"/>
        <end position="247"/>
    </location>
</feature>
<keyword evidence="1" id="KW-0812">Transmembrane</keyword>
<accession>A0A643JQN0</accession>
<evidence type="ECO:0000256" key="1">
    <source>
        <dbReference type="SAM" id="Phobius"/>
    </source>
</evidence>
<name>A0A643JQN0_9EURY</name>
<dbReference type="AlphaFoldDB" id="A0A643JQN0"/>
<dbReference type="EMBL" id="VZUS01000005">
    <property type="protein sequence ID" value="KAB1185157.1"/>
    <property type="molecule type" value="Genomic_DNA"/>
</dbReference>
<feature type="transmembrane region" description="Helical" evidence="1">
    <location>
        <begin position="352"/>
        <end position="373"/>
    </location>
</feature>
<protein>
    <submittedName>
        <fullName evidence="2">Uncharacterized protein</fullName>
    </submittedName>
</protein>
<organism evidence="2">
    <name type="scientific">Haloferax sp. CBA1149</name>
    <dbReference type="NCBI Taxonomy" id="2650753"/>
    <lineage>
        <taxon>Archaea</taxon>
        <taxon>Methanobacteriati</taxon>
        <taxon>Methanobacteriota</taxon>
        <taxon>Stenosarchaea group</taxon>
        <taxon>Halobacteria</taxon>
        <taxon>Halobacteriales</taxon>
        <taxon>Haloferacaceae</taxon>
        <taxon>Haloferax</taxon>
    </lineage>
</organism>
<comment type="caution">
    <text evidence="2">The sequence shown here is derived from an EMBL/GenBank/DDBJ whole genome shotgun (WGS) entry which is preliminary data.</text>
</comment>
<feature type="transmembrane region" description="Helical" evidence="1">
    <location>
        <begin position="283"/>
        <end position="300"/>
    </location>
</feature>
<feature type="transmembrane region" description="Helical" evidence="1">
    <location>
        <begin position="253"/>
        <end position="271"/>
    </location>
</feature>
<feature type="transmembrane region" description="Helical" evidence="1">
    <location>
        <begin position="175"/>
        <end position="194"/>
    </location>
</feature>
<proteinExistence type="predicted"/>
<feature type="transmembrane region" description="Helical" evidence="1">
    <location>
        <begin position="446"/>
        <end position="466"/>
    </location>
</feature>
<feature type="transmembrane region" description="Helical" evidence="1">
    <location>
        <begin position="146"/>
        <end position="168"/>
    </location>
</feature>
<reference evidence="2" key="1">
    <citation type="submission" date="2019-09" db="EMBL/GenBank/DDBJ databases">
        <title>Genomic analysis of Haloferax sp. CBA1149.</title>
        <authorList>
            <person name="Roh S.W."/>
        </authorList>
    </citation>
    <scope>NUCLEOTIDE SEQUENCE</scope>
    <source>
        <strain evidence="2">CBA1149</strain>
    </source>
</reference>
<evidence type="ECO:0000313" key="2">
    <source>
        <dbReference type="EMBL" id="KAB1185157.1"/>
    </source>
</evidence>
<feature type="transmembrane region" description="Helical" evidence="1">
    <location>
        <begin position="385"/>
        <end position="404"/>
    </location>
</feature>
<feature type="transmembrane region" description="Helical" evidence="1">
    <location>
        <begin position="200"/>
        <end position="218"/>
    </location>
</feature>
<gene>
    <name evidence="2" type="ORF">Hfx1149_16705</name>
</gene>
<feature type="transmembrane region" description="Helical" evidence="1">
    <location>
        <begin position="73"/>
        <end position="97"/>
    </location>
</feature>
<keyword evidence="1" id="KW-1133">Transmembrane helix</keyword>
<feature type="transmembrane region" description="Helical" evidence="1">
    <location>
        <begin position="410"/>
        <end position="434"/>
    </location>
</feature>
<keyword evidence="1" id="KW-0472">Membrane</keyword>
<sequence length="609" mass="66070">MTSSRFGLWSQLALIVGFSAFALAIGQAYQNPATAYELSIYSSTPELFWALIAIAVVLSLTIAVFGDQQFRALSLLLGGMSVFSIVSLPLIRGYYFIGSGDSLTHLGWVRDVIDGETAITELLYPGIHSFAILLTDVTGFSPERSLMLVVLSFVALTFLLIPLIAFEILPREDTIVVAAFSGLLLLPVNTISTHLAPHTFSQAMLFSSLGIYLFLLYLTRADPSQSRLRITSFGVLLVFVGAATVLYHPMQALNLFVLLVLASAIQLLARWRDWDSAIRSHKTMYVQTAVLGAVFLAWTSRRPAFWSTIDAVSRAAEGYVGGAPPTAAGSTASQGASLQAIGASLPEIFAKLFMVSSLYVGLMGILVLAVLLHRLDALPETDAKVRYLTVGALGTLPFVVVYILGDVGELHFRLLGYLMIIATAVGSVSLVLGLRKLASGIGVRSTHLAVAVVLLLLLPAALITAYPSPYIYQPNQHVTQSELAGYEQAFELHEDGLTVAAVRQGPWRYNDAVLGTDETPRDAYDRSVPTREINTLNSTFAGDGYLAVTEYDRQREINAYQELRYTQAGFESLDARPGINQVISNGDFTLYFVEERVVDQDAAMAEAAA</sequence>